<gene>
    <name evidence="1" type="ORF">KR76_06825</name>
</gene>
<dbReference type="KEGG" id="psim:KR76_06825"/>
<dbReference type="EMBL" id="CP009896">
    <property type="protein sequence ID" value="AIY16552.1"/>
    <property type="molecule type" value="Genomic_DNA"/>
</dbReference>
<protein>
    <submittedName>
        <fullName evidence="1">Uncharacterized protein</fullName>
    </submittedName>
</protein>
<reference evidence="1 2" key="1">
    <citation type="journal article" date="2015" name="Genome Announc.">
        <title>Complete Genome Sequence of Steroid-Transforming Nocardioides simplex VKM Ac-2033D.</title>
        <authorList>
            <person name="Shtratnikova V.Y."/>
            <person name="Schelkunov M.I."/>
            <person name="Pekov Y.A."/>
            <person name="Fokina V.V."/>
            <person name="Logacheva M.D."/>
            <person name="Sokolov S.L."/>
            <person name="Bragin E.Y."/>
            <person name="Ashapkin V.V."/>
            <person name="Donova M.V."/>
        </authorList>
    </citation>
    <scope>NUCLEOTIDE SEQUENCE [LARGE SCALE GENOMIC DNA]</scope>
    <source>
        <strain evidence="1 2">VKM Ac-2033D</strain>
    </source>
</reference>
<dbReference type="AlphaFoldDB" id="A0A0A1DIU9"/>
<evidence type="ECO:0000313" key="1">
    <source>
        <dbReference type="EMBL" id="AIY16552.1"/>
    </source>
</evidence>
<accession>A0A0A1DIU9</accession>
<dbReference type="STRING" id="2045.KR76_06825"/>
<dbReference type="Proteomes" id="UP000030300">
    <property type="component" value="Chromosome"/>
</dbReference>
<organism evidence="1 2">
    <name type="scientific">Nocardioides simplex</name>
    <name type="common">Arthrobacter simplex</name>
    <dbReference type="NCBI Taxonomy" id="2045"/>
    <lineage>
        <taxon>Bacteria</taxon>
        <taxon>Bacillati</taxon>
        <taxon>Actinomycetota</taxon>
        <taxon>Actinomycetes</taxon>
        <taxon>Propionibacteriales</taxon>
        <taxon>Nocardioidaceae</taxon>
        <taxon>Pimelobacter</taxon>
    </lineage>
</organism>
<evidence type="ECO:0000313" key="2">
    <source>
        <dbReference type="Proteomes" id="UP000030300"/>
    </source>
</evidence>
<dbReference type="HOGENOM" id="CLU_2035606_0_0_11"/>
<keyword evidence="2" id="KW-1185">Reference proteome</keyword>
<proteinExistence type="predicted"/>
<name>A0A0A1DIU9_NOCSI</name>
<sequence>MVLGGVAVVLACAGVLLMVPWIRAEQAREDELDRRDRDVLAYEVPNGQDPTAVLAALASAGLPAVPSLRHGHRVVLIDEQGRRDAVVRRQARRVIAAAPLNALGDPAPPHAVVFLDEGLPN</sequence>